<evidence type="ECO:0000259" key="10">
    <source>
        <dbReference type="PROSITE" id="PS50853"/>
    </source>
</evidence>
<proteinExistence type="predicted"/>
<dbReference type="InterPro" id="IPR003961">
    <property type="entry name" value="FN3_dom"/>
</dbReference>
<keyword evidence="5 8" id="KW-0472">Membrane</keyword>
<evidence type="ECO:0000256" key="9">
    <source>
        <dbReference type="SAM" id="SignalP"/>
    </source>
</evidence>
<dbReference type="Gene3D" id="2.60.40.10">
    <property type="entry name" value="Immunoglobulins"/>
    <property type="match status" value="1"/>
</dbReference>
<evidence type="ECO:0000256" key="7">
    <source>
        <dbReference type="ARBA" id="ARBA00023180"/>
    </source>
</evidence>
<dbReference type="SUPFAM" id="SSF49265">
    <property type="entry name" value="Fibronectin type III"/>
    <property type="match status" value="1"/>
</dbReference>
<keyword evidence="6" id="KW-0675">Receptor</keyword>
<evidence type="ECO:0000256" key="3">
    <source>
        <dbReference type="ARBA" id="ARBA00022729"/>
    </source>
</evidence>
<feature type="transmembrane region" description="Helical" evidence="8">
    <location>
        <begin position="229"/>
        <end position="249"/>
    </location>
</feature>
<feature type="signal peptide" evidence="9">
    <location>
        <begin position="1"/>
        <end position="23"/>
    </location>
</feature>
<gene>
    <name evidence="11" type="ORF">Q5P01_011653</name>
</gene>
<dbReference type="AlphaFoldDB" id="A0AA88SVX1"/>
<dbReference type="Proteomes" id="UP001187415">
    <property type="component" value="Unassembled WGS sequence"/>
</dbReference>
<dbReference type="PANTHER" id="PTHR23037">
    <property type="entry name" value="CYTOKINE RECEPTOR"/>
    <property type="match status" value="1"/>
</dbReference>
<accession>A0AA88SVX1</accession>
<keyword evidence="12" id="KW-1185">Reference proteome</keyword>
<comment type="caution">
    <text evidence="11">The sequence shown here is derived from an EMBL/GenBank/DDBJ whole genome shotgun (WGS) entry which is preliminary data.</text>
</comment>
<sequence>MAPKPVCLLLLWGLTLLILGVNSLCNVTCSTDYVALLNCSCSGSLPSFPVPIKVTCSDEETEVNGSCEVKPPQSWCAMYLDSLDDIASIGTSCTARVSQGGDPEVTESSTWQLSNMVKPRPPFNVQVKHIDGFYNITWSNNNSHYDCLTYRLQITESDGVTQNRLPDLSTDDTFILISHKRLQQRFIYTVAVQAKMSPQNTYQGPWSEWSPSAKWRTAGHPVETGGISWYWWYFFLAIILVLGLALLGFTQKPFLQKRLQLITFVPKPNEFFKPLYHNYGGNFKEWVNPVFNEYDYLKINSHLPVTSEKQHDILQWNNEKPSYSEDSETKPGGRFLHMLQPHCNLLLHLQDDGSSQGTGHSTGHISIHTVMLSGEEFEGEVMSQSSMNTLRSYQDEESFHSFEEANRQHCGYNLGEMNLSGTSRQSGTLPQNENQGYNGMSVEINFQQRAPFNEPERVSLVSFASNEHSEDGYPHVDLDTIDSGFAECSSPGASDSNKAERMDSDLFNEHNNSNSNYVKQWMICGTIQEDSGNAESESQET</sequence>
<dbReference type="PROSITE" id="PS50853">
    <property type="entry name" value="FN3"/>
    <property type="match status" value="1"/>
</dbReference>
<protein>
    <recommendedName>
        <fullName evidence="10">Fibronectin type-III domain-containing protein</fullName>
    </recommendedName>
</protein>
<organism evidence="11 12">
    <name type="scientific">Channa striata</name>
    <name type="common">Snakehead murrel</name>
    <name type="synonym">Ophicephalus striatus</name>
    <dbReference type="NCBI Taxonomy" id="64152"/>
    <lineage>
        <taxon>Eukaryota</taxon>
        <taxon>Metazoa</taxon>
        <taxon>Chordata</taxon>
        <taxon>Craniata</taxon>
        <taxon>Vertebrata</taxon>
        <taxon>Euteleostomi</taxon>
        <taxon>Actinopterygii</taxon>
        <taxon>Neopterygii</taxon>
        <taxon>Teleostei</taxon>
        <taxon>Neoteleostei</taxon>
        <taxon>Acanthomorphata</taxon>
        <taxon>Anabantaria</taxon>
        <taxon>Anabantiformes</taxon>
        <taxon>Channoidei</taxon>
        <taxon>Channidae</taxon>
        <taxon>Channa</taxon>
    </lineage>
</organism>
<evidence type="ECO:0000256" key="6">
    <source>
        <dbReference type="ARBA" id="ARBA00023170"/>
    </source>
</evidence>
<feature type="domain" description="Fibronectin type-III" evidence="10">
    <location>
        <begin position="121"/>
        <end position="220"/>
    </location>
</feature>
<keyword evidence="4 8" id="KW-1133">Transmembrane helix</keyword>
<comment type="subcellular location">
    <subcellularLocation>
        <location evidence="1">Membrane</location>
        <topology evidence="1">Single-pass type I membrane protein</topology>
    </subcellularLocation>
</comment>
<reference evidence="11" key="1">
    <citation type="submission" date="2023-07" db="EMBL/GenBank/DDBJ databases">
        <title>Chromosome-level Genome Assembly of Striped Snakehead (Channa striata).</title>
        <authorList>
            <person name="Liu H."/>
        </authorList>
    </citation>
    <scope>NUCLEOTIDE SEQUENCE</scope>
    <source>
        <strain evidence="11">Gz</strain>
        <tissue evidence="11">Muscle</tissue>
    </source>
</reference>
<dbReference type="InterPro" id="IPR036116">
    <property type="entry name" value="FN3_sf"/>
</dbReference>
<keyword evidence="2 8" id="KW-0812">Transmembrane</keyword>
<dbReference type="GO" id="GO:0009897">
    <property type="term" value="C:external side of plasma membrane"/>
    <property type="evidence" value="ECO:0007669"/>
    <property type="project" value="TreeGrafter"/>
</dbReference>
<evidence type="ECO:0000313" key="11">
    <source>
        <dbReference type="EMBL" id="KAK2844994.1"/>
    </source>
</evidence>
<dbReference type="EMBL" id="JAUPFM010000008">
    <property type="protein sequence ID" value="KAK2844994.1"/>
    <property type="molecule type" value="Genomic_DNA"/>
</dbReference>
<evidence type="ECO:0000313" key="12">
    <source>
        <dbReference type="Proteomes" id="UP001187415"/>
    </source>
</evidence>
<name>A0AA88SVX1_CHASR</name>
<evidence type="ECO:0000256" key="5">
    <source>
        <dbReference type="ARBA" id="ARBA00023136"/>
    </source>
</evidence>
<evidence type="ECO:0000256" key="2">
    <source>
        <dbReference type="ARBA" id="ARBA00022692"/>
    </source>
</evidence>
<evidence type="ECO:0000256" key="1">
    <source>
        <dbReference type="ARBA" id="ARBA00004479"/>
    </source>
</evidence>
<evidence type="ECO:0000256" key="8">
    <source>
        <dbReference type="SAM" id="Phobius"/>
    </source>
</evidence>
<keyword evidence="7" id="KW-0325">Glycoprotein</keyword>
<evidence type="ECO:0000256" key="4">
    <source>
        <dbReference type="ARBA" id="ARBA00022989"/>
    </source>
</evidence>
<dbReference type="GO" id="GO:0004896">
    <property type="term" value="F:cytokine receptor activity"/>
    <property type="evidence" value="ECO:0007669"/>
    <property type="project" value="TreeGrafter"/>
</dbReference>
<dbReference type="InterPro" id="IPR013783">
    <property type="entry name" value="Ig-like_fold"/>
</dbReference>
<dbReference type="PANTHER" id="PTHR23037:SF7">
    <property type="entry name" value="INTERLEUKIN-21 RECEPTOR"/>
    <property type="match status" value="1"/>
</dbReference>
<feature type="chain" id="PRO_5041650202" description="Fibronectin type-III domain-containing protein" evidence="9">
    <location>
        <begin position="24"/>
        <end position="541"/>
    </location>
</feature>
<keyword evidence="3 9" id="KW-0732">Signal</keyword>